<dbReference type="HOGENOM" id="CLU_049056_0_0_1"/>
<evidence type="ECO:0000313" key="6">
    <source>
        <dbReference type="Proteomes" id="UP000017200"/>
    </source>
</evidence>
<evidence type="ECO:0000259" key="3">
    <source>
        <dbReference type="Pfam" id="PF24855"/>
    </source>
</evidence>
<name>U5HFQ5_USTV1</name>
<dbReference type="AlphaFoldDB" id="U5HFQ5"/>
<keyword evidence="2" id="KW-0732">Signal</keyword>
<organism evidence="4">
    <name type="scientific">Microbotryum lychnidis-dioicae (strain p1A1 Lamole / MvSl-1064)</name>
    <name type="common">Anther smut fungus</name>
    <dbReference type="NCBI Taxonomy" id="683840"/>
    <lineage>
        <taxon>Eukaryota</taxon>
        <taxon>Fungi</taxon>
        <taxon>Dikarya</taxon>
        <taxon>Basidiomycota</taxon>
        <taxon>Pucciniomycotina</taxon>
        <taxon>Microbotryomycetes</taxon>
        <taxon>Microbotryales</taxon>
        <taxon>Microbotryaceae</taxon>
        <taxon>Microbotryum</taxon>
    </lineage>
</organism>
<dbReference type="Proteomes" id="UP000017200">
    <property type="component" value="Unassembled WGS sequence"/>
</dbReference>
<feature type="region of interest" description="Disordered" evidence="1">
    <location>
        <begin position="73"/>
        <end position="93"/>
    </location>
</feature>
<reference evidence="4" key="2">
    <citation type="submission" date="2010-11" db="EMBL/GenBank/DDBJ databases">
        <authorList>
            <consortium name="The Broad Institute Genome Sequencing Platform"/>
            <person name="Earl A."/>
            <person name="Ward D."/>
            <person name="Feldgarden M."/>
            <person name="Gevers D."/>
            <person name="Butler R."/>
            <person name="Young S.K."/>
            <person name="Zeng Q."/>
            <person name="Gargeya S."/>
            <person name="Fitzgerald M."/>
            <person name="Haas B."/>
            <person name="Abouelleil A."/>
            <person name="Alvarado L."/>
            <person name="Arachchi H.M."/>
            <person name="Berlin A."/>
            <person name="Brown A."/>
            <person name="Chapman S.B."/>
            <person name="Chen Z."/>
            <person name="Dunbar C."/>
            <person name="Freedman E."/>
            <person name="Gearin G."/>
            <person name="Gellesch M."/>
            <person name="Goldberg J."/>
            <person name="Griggs A."/>
            <person name="Gujja S."/>
            <person name="Heilman E."/>
            <person name="Heiman D."/>
            <person name="Howarth C."/>
            <person name="Larson L."/>
            <person name="Lui A."/>
            <person name="MacDonald P.J.P."/>
            <person name="Mehta T."/>
            <person name="Montmayeur A."/>
            <person name="Murphy C."/>
            <person name="Neiman D."/>
            <person name="Pearson M."/>
            <person name="Priest M."/>
            <person name="Roberts A."/>
            <person name="Saif S."/>
            <person name="Shea T."/>
            <person name="Shenoy N."/>
            <person name="Sisk P."/>
            <person name="Stolte C."/>
            <person name="Sykes S."/>
            <person name="White J."/>
            <person name="Yandava C."/>
            <person name="Wortman J."/>
            <person name="Nusbaum C."/>
            <person name="Birren B."/>
        </authorList>
    </citation>
    <scope>NUCLEOTIDE SEQUENCE</scope>
    <source>
        <strain evidence="4">P1A1 Lamole</strain>
    </source>
</reference>
<dbReference type="EnsemblFungi" id="MVLG_05931T0">
    <property type="protein sequence ID" value="MVLG_05931T0"/>
    <property type="gene ID" value="MVLG_05931"/>
</dbReference>
<evidence type="ECO:0000313" key="5">
    <source>
        <dbReference type="EnsemblFungi" id="MVLG_05931T0"/>
    </source>
</evidence>
<dbReference type="OrthoDB" id="5588482at2759"/>
<dbReference type="InterPro" id="IPR056146">
    <property type="entry name" value="DUF7729"/>
</dbReference>
<dbReference type="EMBL" id="GL541733">
    <property type="protein sequence ID" value="KDE03596.1"/>
    <property type="molecule type" value="Genomic_DNA"/>
</dbReference>
<reference evidence="6" key="1">
    <citation type="submission" date="2010-11" db="EMBL/GenBank/DDBJ databases">
        <title>The genome sequence of Microbotryum violaceum strain p1A1 Lamole.</title>
        <authorList>
            <person name="Cuomo C."/>
            <person name="Perlin M."/>
            <person name="Young S.K."/>
            <person name="Zeng Q."/>
            <person name="Gargeya S."/>
            <person name="Alvarado L."/>
            <person name="Berlin A."/>
            <person name="Chapman S.B."/>
            <person name="Chen Z."/>
            <person name="Freedman E."/>
            <person name="Gellesch M."/>
            <person name="Goldberg J."/>
            <person name="Griggs A."/>
            <person name="Gujja S."/>
            <person name="Heilman E."/>
            <person name="Heiman D."/>
            <person name="Howarth C."/>
            <person name="Mehta T."/>
            <person name="Neiman D."/>
            <person name="Pearson M."/>
            <person name="Roberts A."/>
            <person name="Saif S."/>
            <person name="Shea T."/>
            <person name="Shenoy N."/>
            <person name="Sisk P."/>
            <person name="Stolte C."/>
            <person name="Sykes S."/>
            <person name="White J."/>
            <person name="Yandava C."/>
            <person name="Haas B."/>
            <person name="Nusbaum C."/>
            <person name="Birren B."/>
        </authorList>
    </citation>
    <scope>NUCLEOTIDE SEQUENCE [LARGE SCALE GENOMIC DNA]</scope>
    <source>
        <strain evidence="6">p1A1 Lamole</strain>
    </source>
</reference>
<feature type="domain" description="DUF7729" evidence="3">
    <location>
        <begin position="103"/>
        <end position="222"/>
    </location>
</feature>
<dbReference type="OMA" id="CSDTVIR"/>
<dbReference type="InParanoid" id="U5HFQ5"/>
<keyword evidence="6" id="KW-1185">Reference proteome</keyword>
<accession>U5HFQ5</accession>
<reference evidence="5" key="4">
    <citation type="submission" date="2015-06" db="UniProtKB">
        <authorList>
            <consortium name="EnsemblFungi"/>
        </authorList>
    </citation>
    <scope>IDENTIFICATION</scope>
</reference>
<dbReference type="EMBL" id="AEIJ01000650">
    <property type="status" value="NOT_ANNOTATED_CDS"/>
    <property type="molecule type" value="Genomic_DNA"/>
</dbReference>
<feature type="signal peptide" evidence="2">
    <location>
        <begin position="1"/>
        <end position="30"/>
    </location>
</feature>
<evidence type="ECO:0000256" key="2">
    <source>
        <dbReference type="SAM" id="SignalP"/>
    </source>
</evidence>
<gene>
    <name evidence="4" type="ORF">MVLG_05931</name>
</gene>
<reference evidence="4 6" key="3">
    <citation type="journal article" date="2015" name="BMC Genomics">
        <title>Sex and parasites: genomic and transcriptomic analysis of Microbotryum lychnidis-dioicae, the biotrophic and plant-castrating anther smut fungus.</title>
        <authorList>
            <person name="Perlin M.H."/>
            <person name="Amselem J."/>
            <person name="Fontanillas E."/>
            <person name="Toh S.S."/>
            <person name="Chen Z."/>
            <person name="Goldberg J."/>
            <person name="Duplessis S."/>
            <person name="Henrissat B."/>
            <person name="Young S."/>
            <person name="Zeng Q."/>
            <person name="Aguileta G."/>
            <person name="Petit E."/>
            <person name="Badouin H."/>
            <person name="Andrews J."/>
            <person name="Razeeq D."/>
            <person name="Gabaldon T."/>
            <person name="Quesneville H."/>
            <person name="Giraud T."/>
            <person name="Hood M.E."/>
            <person name="Schultz D.J."/>
            <person name="Cuomo C.A."/>
        </authorList>
    </citation>
    <scope>NUCLEOTIDE SEQUENCE [LARGE SCALE GENOMIC DNA]</scope>
    <source>
        <strain evidence="4">P1A1 Lamole</strain>
        <strain evidence="6">p1A1 Lamole</strain>
    </source>
</reference>
<feature type="chain" id="PRO_5009724625" description="DUF7729 domain-containing protein" evidence="2">
    <location>
        <begin position="31"/>
        <end position="457"/>
    </location>
</feature>
<sequence length="457" mass="46173">MSTTFSKRLAMPTRLWIAAAAALVATSASAQQSAPAAVASSTNAAAPASTNIAASNQISAVAGLSAGTTPTSAGATTPFSSASTPTSSSISGASNPLIPSSISTRCQTFLAQLNSDQMIAQCTVPLISTLDLFAPENGIASYATTQSAITTSLEKLCATNACSDTVIRAALTAFNGNCSAELQARQAVVLGEYDTLYILQPFRASVCSKDVNGGYCLTDIAAGTVPPSPDTIATNANNSSADASASTSAATSESASIVSSTPVATSAPVALFSKSYSIALVSPSELFVQFTVQARRFLRRRQVVASTTPVVATNATSSAPASTTAPASASGSNVSFDLTGVLPNPTTWAAHSLPFLFLSANMSSALLCTSCTKSILAAYVSWEIRMPYALGLSNSPMLGHQGDLWTGTGETCGTGFLASIQSLAGEINITGAASNRATISHLIVLSVVAVLAVAAMS</sequence>
<dbReference type="STRING" id="683840.U5HFQ5"/>
<protein>
    <recommendedName>
        <fullName evidence="3">DUF7729 domain-containing protein</fullName>
    </recommendedName>
</protein>
<proteinExistence type="predicted"/>
<evidence type="ECO:0000256" key="1">
    <source>
        <dbReference type="SAM" id="MobiDB-lite"/>
    </source>
</evidence>
<dbReference type="Pfam" id="PF24855">
    <property type="entry name" value="DUF7729"/>
    <property type="match status" value="1"/>
</dbReference>
<evidence type="ECO:0000313" key="4">
    <source>
        <dbReference type="EMBL" id="KDE03596.1"/>
    </source>
</evidence>